<accession>A0A4R2J6C1</accession>
<evidence type="ECO:0000313" key="2">
    <source>
        <dbReference type="EMBL" id="TCO54551.1"/>
    </source>
</evidence>
<dbReference type="InterPro" id="IPR005646">
    <property type="entry name" value="FapA"/>
</dbReference>
<reference evidence="2 3" key="1">
    <citation type="submission" date="2019-03" db="EMBL/GenBank/DDBJ databases">
        <title>Genomic Encyclopedia of Type Strains, Phase IV (KMG-IV): sequencing the most valuable type-strain genomes for metagenomic binning, comparative biology and taxonomic classification.</title>
        <authorList>
            <person name="Goeker M."/>
        </authorList>
    </citation>
    <scope>NUCLEOTIDE SEQUENCE [LARGE SCALE GENOMIC DNA]</scope>
    <source>
        <strain evidence="2 3">DSM 13054</strain>
    </source>
</reference>
<organism evidence="2 3">
    <name type="scientific">Caldanaerobacter subterraneus</name>
    <dbReference type="NCBI Taxonomy" id="911092"/>
    <lineage>
        <taxon>Bacteria</taxon>
        <taxon>Bacillati</taxon>
        <taxon>Bacillota</taxon>
        <taxon>Clostridia</taxon>
        <taxon>Thermoanaerobacterales</taxon>
        <taxon>Thermoanaerobacteraceae</taxon>
        <taxon>Caldanaerobacter</taxon>
    </lineage>
</organism>
<dbReference type="InterPro" id="IPR046865">
    <property type="entry name" value="FapA_b_solenoid"/>
</dbReference>
<dbReference type="InterPro" id="IPR016098">
    <property type="entry name" value="CAP/MinC_C"/>
</dbReference>
<dbReference type="Pfam" id="PF20250">
    <property type="entry name" value="FapA_N"/>
    <property type="match status" value="1"/>
</dbReference>
<sequence length="517" mass="58302">MKIELSDILKKMGIILEISDDEMIVTLRKTLFSSWGDIDIYEFLNIVESKLRKNGIIVGIDKSALISVYTQNKKEAVIARGIPYKSGRDGYLEFIIKIDKPRILYTETFSEEDIFDMASIPFARKGDVIGKLHKPIKGENGISVRGRIINAPPVRDVEVKILSDSIVFKEDEDKIVAIADIRPVVHKKDETDKFVYFFYSIPVFFYEGSIPKNSRPVTFEGDVIINGNVEKGNQIIASGNVQILGSVYESVVEGGQNIIISGGIVDSQLHAGFLPGNIFDKIELHAVNLIVEKLSAIFLHIRELPTVMNNSRHLSEKIKLIETLKEELKTSSTEISMIRRSNVLQNLLEDLKSLVKTLNNILDYDIIGLIKHLNSLKEIYEKILFISRILTEEHENKGHILAKWVHDSKIYAMKDVIITSEAGCYNTKISTNGSVSINGKVRMSTIEFKKNIFIKEAGSLGVGSRVLLKGSKNSIVKILYGYEGVELYFDKIGYKLRNGEKIKLYLDKDEKVVEDIV</sequence>
<comment type="caution">
    <text evidence="2">The sequence shown here is derived from an EMBL/GenBank/DDBJ whole genome shotgun (WGS) entry which is preliminary data.</text>
</comment>
<name>A0A4R2J6C1_9THEO</name>
<dbReference type="EMBL" id="SLWU01000049">
    <property type="protein sequence ID" value="TCO54551.1"/>
    <property type="molecule type" value="Genomic_DNA"/>
</dbReference>
<dbReference type="AlphaFoldDB" id="A0A4R2J6C1"/>
<protein>
    <recommendedName>
        <fullName evidence="1">Flagellar Assembly Protein A N-terminal region domain-containing protein</fullName>
    </recommendedName>
</protein>
<proteinExistence type="predicted"/>
<dbReference type="PANTHER" id="PTHR38032">
    <property type="entry name" value="POLYMERASE-RELATED"/>
    <property type="match status" value="1"/>
</dbReference>
<dbReference type="Pfam" id="PF03961">
    <property type="entry name" value="FapA"/>
    <property type="match status" value="1"/>
</dbReference>
<dbReference type="SUPFAM" id="SSF63848">
    <property type="entry name" value="Cell-division inhibitor MinC, C-terminal domain"/>
    <property type="match status" value="1"/>
</dbReference>
<feature type="domain" description="Flagellar Assembly Protein A N-terminal region" evidence="1">
    <location>
        <begin position="14"/>
        <end position="187"/>
    </location>
</feature>
<evidence type="ECO:0000313" key="3">
    <source>
        <dbReference type="Proteomes" id="UP000294886"/>
    </source>
</evidence>
<gene>
    <name evidence="2" type="ORF">EV203_1493</name>
</gene>
<dbReference type="InterPro" id="IPR046866">
    <property type="entry name" value="FapA_N"/>
</dbReference>
<dbReference type="PANTHER" id="PTHR38032:SF1">
    <property type="entry name" value="RNA-BINDING PROTEIN KHPB N-TERMINAL DOMAIN-CONTAINING PROTEIN"/>
    <property type="match status" value="1"/>
</dbReference>
<dbReference type="Proteomes" id="UP000294886">
    <property type="component" value="Unassembled WGS sequence"/>
</dbReference>
<dbReference type="RefSeq" id="WP_132040861.1">
    <property type="nucleotide sequence ID" value="NZ_SLWU01000049.1"/>
</dbReference>
<dbReference type="Gene3D" id="2.160.20.70">
    <property type="match status" value="1"/>
</dbReference>
<evidence type="ECO:0000259" key="1">
    <source>
        <dbReference type="Pfam" id="PF20250"/>
    </source>
</evidence>
<dbReference type="InterPro" id="IPR036145">
    <property type="entry name" value="MinC_C_sf"/>
</dbReference>
<dbReference type="GO" id="GO:0000902">
    <property type="term" value="P:cell morphogenesis"/>
    <property type="evidence" value="ECO:0007669"/>
    <property type="project" value="InterPro"/>
</dbReference>